<evidence type="ECO:0000313" key="1">
    <source>
        <dbReference type="EMBL" id="BAX63237.1"/>
    </source>
</evidence>
<name>A0A1Y1BZX6_9BURK</name>
<dbReference type="InterPro" id="IPR021087">
    <property type="entry name" value="Uncharacterised_PixA/AidA"/>
</dbReference>
<accession>A0A1Y1BZX6</accession>
<dbReference type="InterPro" id="IPR038712">
    <property type="entry name" value="PixA-like_sf"/>
</dbReference>
<gene>
    <name evidence="1" type="ORF">BSFP_061050</name>
</gene>
<dbReference type="Proteomes" id="UP000218432">
    <property type="component" value="Chromosome 2"/>
</dbReference>
<dbReference type="Gene3D" id="2.60.40.3910">
    <property type="entry name" value="Inclusion body protein"/>
    <property type="match status" value="1"/>
</dbReference>
<evidence type="ECO:0000313" key="2">
    <source>
        <dbReference type="Proteomes" id="UP000218432"/>
    </source>
</evidence>
<dbReference type="RefSeq" id="WP_096475475.1">
    <property type="nucleotide sequence ID" value="NZ_AP018112.1"/>
</dbReference>
<dbReference type="Pfam" id="PF12306">
    <property type="entry name" value="PixA"/>
    <property type="match status" value="1"/>
</dbReference>
<reference evidence="1 2" key="1">
    <citation type="journal article" date="2017" name="Genome Announc.">
        <title>Complete Genome Sequence of Burkholderia stabilis FERMP-21014.</title>
        <authorList>
            <person name="Konishi K."/>
            <person name="Kumagai T."/>
            <person name="Sakasegawa S."/>
            <person name="Tamura T."/>
        </authorList>
    </citation>
    <scope>NUCLEOTIDE SEQUENCE [LARGE SCALE GENOMIC DNA]</scope>
    <source>
        <strain evidence="1 2">FERMP-21014</strain>
    </source>
</reference>
<proteinExistence type="predicted"/>
<protein>
    <recommendedName>
        <fullName evidence="3">Inclusion body protein</fullName>
    </recommendedName>
</protein>
<sequence>MPEILSTYSIIDVLTAFDVEEILRKNNNSLSSNPGAATSLGNNPDTVYMITTLANAAYGFGQGPKPGTNQGEAGSNLRIKANVNDVIRWRTVSLTDTADYKCFLYHFKAIGTNRLGDISYITANIIEPYPAPGWPENNRVNEEPRADYYAQATVLSPGDETYTFVVAIYDRHAQLKGYVTWDPYITISDR</sequence>
<dbReference type="AlphaFoldDB" id="A0A1Y1BZX6"/>
<organism evidence="1 2">
    <name type="scientific">Burkholderia stabilis</name>
    <dbReference type="NCBI Taxonomy" id="95485"/>
    <lineage>
        <taxon>Bacteria</taxon>
        <taxon>Pseudomonadati</taxon>
        <taxon>Pseudomonadota</taxon>
        <taxon>Betaproteobacteria</taxon>
        <taxon>Burkholderiales</taxon>
        <taxon>Burkholderiaceae</taxon>
        <taxon>Burkholderia</taxon>
        <taxon>Burkholderia cepacia complex</taxon>
    </lineage>
</organism>
<dbReference type="EMBL" id="AP018112">
    <property type="protein sequence ID" value="BAX63237.1"/>
    <property type="molecule type" value="Genomic_DNA"/>
</dbReference>
<evidence type="ECO:0008006" key="3">
    <source>
        <dbReference type="Google" id="ProtNLM"/>
    </source>
</evidence>